<reference evidence="1" key="1">
    <citation type="submission" date="2022-05" db="EMBL/GenBank/DDBJ databases">
        <title>The Musa troglodytarum L. genome provides insights into the mechanism of non-climacteric behaviour and enrichment of carotenoids.</title>
        <authorList>
            <person name="Wang J."/>
        </authorList>
    </citation>
    <scope>NUCLEOTIDE SEQUENCE</scope>
    <source>
        <tissue evidence="1">Leaf</tissue>
    </source>
</reference>
<evidence type="ECO:0000313" key="1">
    <source>
        <dbReference type="EMBL" id="URD91031.1"/>
    </source>
</evidence>
<gene>
    <name evidence="1" type="ORF">MUK42_10862</name>
</gene>
<dbReference type="AlphaFoldDB" id="A0A9E7F978"/>
<evidence type="ECO:0000313" key="2">
    <source>
        <dbReference type="Proteomes" id="UP001055439"/>
    </source>
</evidence>
<dbReference type="EMBL" id="CP097504">
    <property type="protein sequence ID" value="URD91031.1"/>
    <property type="molecule type" value="Genomic_DNA"/>
</dbReference>
<protein>
    <submittedName>
        <fullName evidence="1">Uncharacterized protein</fullName>
    </submittedName>
</protein>
<accession>A0A9E7F978</accession>
<name>A0A9E7F978_9LILI</name>
<proteinExistence type="predicted"/>
<organism evidence="1 2">
    <name type="scientific">Musa troglodytarum</name>
    <name type="common">fe'i banana</name>
    <dbReference type="NCBI Taxonomy" id="320322"/>
    <lineage>
        <taxon>Eukaryota</taxon>
        <taxon>Viridiplantae</taxon>
        <taxon>Streptophyta</taxon>
        <taxon>Embryophyta</taxon>
        <taxon>Tracheophyta</taxon>
        <taxon>Spermatophyta</taxon>
        <taxon>Magnoliopsida</taxon>
        <taxon>Liliopsida</taxon>
        <taxon>Zingiberales</taxon>
        <taxon>Musaceae</taxon>
        <taxon>Musa</taxon>
    </lineage>
</organism>
<keyword evidence="2" id="KW-1185">Reference proteome</keyword>
<sequence>MRRLRLPRPRMRGVKISGSVILTKVMVIKYDTWKTCVSLHNQIVLQFLQVGSIHNTSWMLAFELQYVSTG</sequence>
<dbReference type="Proteomes" id="UP001055439">
    <property type="component" value="Chromosome 2"/>
</dbReference>